<name>A0AAV9MY56_9EURO</name>
<dbReference type="RefSeq" id="XP_064702252.1">
    <property type="nucleotide sequence ID" value="XM_064850983.1"/>
</dbReference>
<keyword evidence="2" id="KW-1185">Reference proteome</keyword>
<reference evidence="1 2" key="1">
    <citation type="submission" date="2023-08" db="EMBL/GenBank/DDBJ databases">
        <title>Black Yeasts Isolated from many extreme environments.</title>
        <authorList>
            <person name="Coleine C."/>
            <person name="Stajich J.E."/>
            <person name="Selbmann L."/>
        </authorList>
    </citation>
    <scope>NUCLEOTIDE SEQUENCE [LARGE SCALE GENOMIC DNA]</scope>
    <source>
        <strain evidence="1 2">CCFEE 5792</strain>
    </source>
</reference>
<proteinExistence type="predicted"/>
<protein>
    <submittedName>
        <fullName evidence="1">Uncharacterized protein</fullName>
    </submittedName>
</protein>
<accession>A0AAV9MY56</accession>
<dbReference type="GeneID" id="89975596"/>
<comment type="caution">
    <text evidence="1">The sequence shown here is derived from an EMBL/GenBank/DDBJ whole genome shotgun (WGS) entry which is preliminary data.</text>
</comment>
<dbReference type="EMBL" id="JAVRRD010000029">
    <property type="protein sequence ID" value="KAK5046669.1"/>
    <property type="molecule type" value="Genomic_DNA"/>
</dbReference>
<sequence>MLILPPFTGLLYWIYHKCVAARPRETLHYAGALSAVDLKAKRPSHQRAVPGKAAGVAAVPV</sequence>
<dbReference type="AlphaFoldDB" id="A0AAV9MY56"/>
<gene>
    <name evidence="1" type="ORF">LTR84_007430</name>
</gene>
<dbReference type="Proteomes" id="UP001358417">
    <property type="component" value="Unassembled WGS sequence"/>
</dbReference>
<evidence type="ECO:0000313" key="2">
    <source>
        <dbReference type="Proteomes" id="UP001358417"/>
    </source>
</evidence>
<evidence type="ECO:0000313" key="1">
    <source>
        <dbReference type="EMBL" id="KAK5046669.1"/>
    </source>
</evidence>
<organism evidence="1 2">
    <name type="scientific">Exophiala bonariae</name>
    <dbReference type="NCBI Taxonomy" id="1690606"/>
    <lineage>
        <taxon>Eukaryota</taxon>
        <taxon>Fungi</taxon>
        <taxon>Dikarya</taxon>
        <taxon>Ascomycota</taxon>
        <taxon>Pezizomycotina</taxon>
        <taxon>Eurotiomycetes</taxon>
        <taxon>Chaetothyriomycetidae</taxon>
        <taxon>Chaetothyriales</taxon>
        <taxon>Herpotrichiellaceae</taxon>
        <taxon>Exophiala</taxon>
    </lineage>
</organism>